<evidence type="ECO:0000313" key="2">
    <source>
        <dbReference type="EMBL" id="RSB59019.1"/>
    </source>
</evidence>
<keyword evidence="1" id="KW-0732">Signal</keyword>
<comment type="caution">
    <text evidence="2">The sequence shown here is derived from an EMBL/GenBank/DDBJ whole genome shotgun (WGS) entry which is preliminary data.</text>
</comment>
<feature type="signal peptide" evidence="1">
    <location>
        <begin position="1"/>
        <end position="20"/>
    </location>
</feature>
<protein>
    <submittedName>
        <fullName evidence="2">Uncharacterized protein</fullName>
    </submittedName>
</protein>
<dbReference type="Proteomes" id="UP000277279">
    <property type="component" value="Unassembled WGS sequence"/>
</dbReference>
<organism evidence="2 3">
    <name type="scientific">Rhizobium pisi</name>
    <dbReference type="NCBI Taxonomy" id="574561"/>
    <lineage>
        <taxon>Bacteria</taxon>
        <taxon>Pseudomonadati</taxon>
        <taxon>Pseudomonadota</taxon>
        <taxon>Alphaproteobacteria</taxon>
        <taxon>Hyphomicrobiales</taxon>
        <taxon>Rhizobiaceae</taxon>
        <taxon>Rhizobium/Agrobacterium group</taxon>
        <taxon>Rhizobium</taxon>
    </lineage>
</organism>
<dbReference type="EMBL" id="RJJT01000051">
    <property type="protein sequence ID" value="RSB59019.1"/>
    <property type="molecule type" value="Genomic_DNA"/>
</dbReference>
<feature type="chain" id="PRO_5018688886" evidence="1">
    <location>
        <begin position="21"/>
        <end position="115"/>
    </location>
</feature>
<accession>A0A3R8ZTH3</accession>
<evidence type="ECO:0000256" key="1">
    <source>
        <dbReference type="SAM" id="SignalP"/>
    </source>
</evidence>
<gene>
    <name evidence="2" type="ORF">EFD55_32850</name>
</gene>
<reference evidence="2 3" key="1">
    <citation type="submission" date="2018-11" db="EMBL/GenBank/DDBJ databases">
        <authorList>
            <person name="Huo Y."/>
        </authorList>
    </citation>
    <scope>NUCLEOTIDE SEQUENCE [LARGE SCALE GENOMIC DNA]</scope>
    <source>
        <strain evidence="2 3">DSM 30132</strain>
    </source>
</reference>
<dbReference type="AlphaFoldDB" id="A0A3R8ZTH3"/>
<proteinExistence type="predicted"/>
<sequence>MNRTSLLTAALLTSSPFLLAASASAAEPVIVTCKFEKLPLMILTFRGGMGASDNTLQMGQSKPVPLSVGSSLMSAEYGTQSFTFSLRLPANVSVSAPKQNTLTYYGDCISTLQPN</sequence>
<name>A0A3R8ZTH3_9HYPH</name>
<evidence type="ECO:0000313" key="3">
    <source>
        <dbReference type="Proteomes" id="UP000277279"/>
    </source>
</evidence>